<accession>A0A1H2ADW6</accession>
<dbReference type="Proteomes" id="UP000199103">
    <property type="component" value="Chromosome I"/>
</dbReference>
<dbReference type="SUPFAM" id="SSF56112">
    <property type="entry name" value="Protein kinase-like (PK-like)"/>
    <property type="match status" value="1"/>
</dbReference>
<sequence length="278" mass="30594">MQDAQVSRAIAAATSVVESHGLRADDAVVLHNSNKLTVRVTPAEVVARIIPPGQGDGRFEIDLAQQLAAADCPVAVPDRRIEPIVHHRDGFMITFWTHYRPVTTAEPPPTEYAAALARLHAGMRTVDFPTPHFTDRVAEAQQLVTNRADTPELGDADREMLDETLRRLRQTVTSAAAPDQLLHGEPHPGNLVSTADGPVFVDLETSCRGPVEFDLAHAPDGVGEVYPGADPELLQQCRLLMLAMITMWRWDRNDEFPDGRRIGIEWTNQIRAAIDRAG</sequence>
<evidence type="ECO:0000259" key="1">
    <source>
        <dbReference type="Pfam" id="PF01636"/>
    </source>
</evidence>
<evidence type="ECO:0000313" key="2">
    <source>
        <dbReference type="EMBL" id="SDT43952.1"/>
    </source>
</evidence>
<dbReference type="InterPro" id="IPR011009">
    <property type="entry name" value="Kinase-like_dom_sf"/>
</dbReference>
<organism evidence="2 3">
    <name type="scientific">Microlunatus soli</name>
    <dbReference type="NCBI Taxonomy" id="630515"/>
    <lineage>
        <taxon>Bacteria</taxon>
        <taxon>Bacillati</taxon>
        <taxon>Actinomycetota</taxon>
        <taxon>Actinomycetes</taxon>
        <taxon>Propionibacteriales</taxon>
        <taxon>Propionibacteriaceae</taxon>
        <taxon>Microlunatus</taxon>
    </lineage>
</organism>
<dbReference type="STRING" id="630515.SAMN04489812_5847"/>
<name>A0A1H2ADW6_9ACTN</name>
<keyword evidence="3" id="KW-1185">Reference proteome</keyword>
<feature type="domain" description="Aminoglycoside phosphotransferase" evidence="1">
    <location>
        <begin position="37"/>
        <end position="219"/>
    </location>
</feature>
<dbReference type="OrthoDB" id="115252at2"/>
<dbReference type="Pfam" id="PF01636">
    <property type="entry name" value="APH"/>
    <property type="match status" value="1"/>
</dbReference>
<dbReference type="RefSeq" id="WP_091533361.1">
    <property type="nucleotide sequence ID" value="NZ_LT629772.1"/>
</dbReference>
<protein>
    <submittedName>
        <fullName evidence="2">Ser/Thr protein kinase RdoA involved in Cpx stress response, MazF antagonist</fullName>
    </submittedName>
</protein>
<reference evidence="2 3" key="1">
    <citation type="submission" date="2016-10" db="EMBL/GenBank/DDBJ databases">
        <authorList>
            <person name="de Groot N.N."/>
        </authorList>
    </citation>
    <scope>NUCLEOTIDE SEQUENCE [LARGE SCALE GENOMIC DNA]</scope>
    <source>
        <strain evidence="2 3">DSM 21800</strain>
    </source>
</reference>
<dbReference type="AlphaFoldDB" id="A0A1H2ADW6"/>
<keyword evidence="2" id="KW-0418">Kinase</keyword>
<keyword evidence="2" id="KW-0808">Transferase</keyword>
<evidence type="ECO:0000313" key="3">
    <source>
        <dbReference type="Proteomes" id="UP000199103"/>
    </source>
</evidence>
<dbReference type="EMBL" id="LT629772">
    <property type="protein sequence ID" value="SDT43952.1"/>
    <property type="molecule type" value="Genomic_DNA"/>
</dbReference>
<dbReference type="GO" id="GO:0016301">
    <property type="term" value="F:kinase activity"/>
    <property type="evidence" value="ECO:0007669"/>
    <property type="project" value="UniProtKB-KW"/>
</dbReference>
<proteinExistence type="predicted"/>
<dbReference type="InterPro" id="IPR002575">
    <property type="entry name" value="Aminoglycoside_PTrfase"/>
</dbReference>
<dbReference type="Gene3D" id="3.90.1200.10">
    <property type="match status" value="1"/>
</dbReference>
<gene>
    <name evidence="2" type="ORF">SAMN04489812_5847</name>
</gene>